<evidence type="ECO:0000313" key="3">
    <source>
        <dbReference type="Proteomes" id="UP001386972"/>
    </source>
</evidence>
<protein>
    <submittedName>
        <fullName evidence="2">Ubiquitin-like protein</fullName>
    </submittedName>
</protein>
<dbReference type="InterPro" id="IPR000626">
    <property type="entry name" value="Ubiquitin-like_dom"/>
</dbReference>
<accession>A0ABU9A5K8</accession>
<dbReference type="Gene3D" id="3.10.20.90">
    <property type="entry name" value="Phosphatidylinositol 3-kinase Catalytic Subunit, Chain A, domain 1"/>
    <property type="match status" value="1"/>
</dbReference>
<keyword evidence="3" id="KW-1185">Reference proteome</keyword>
<evidence type="ECO:0000313" key="2">
    <source>
        <dbReference type="EMBL" id="MEK2611900.1"/>
    </source>
</evidence>
<dbReference type="PRINTS" id="PR00348">
    <property type="entry name" value="UBIQUITIN"/>
</dbReference>
<evidence type="ECO:0000259" key="1">
    <source>
        <dbReference type="PROSITE" id="PS50053"/>
    </source>
</evidence>
<dbReference type="EMBL" id="JBBNAW010000032">
    <property type="protein sequence ID" value="MEK2611900.1"/>
    <property type="molecule type" value="Genomic_DNA"/>
</dbReference>
<comment type="caution">
    <text evidence="2">The sequence shown here is derived from an EMBL/GenBank/DDBJ whole genome shotgun (WGS) entry which is preliminary data.</text>
</comment>
<dbReference type="Pfam" id="PF00240">
    <property type="entry name" value="ubiquitin"/>
    <property type="match status" value="1"/>
</dbReference>
<dbReference type="InterPro" id="IPR050158">
    <property type="entry name" value="Ubiquitin_ubiquitin-like"/>
</dbReference>
<dbReference type="Proteomes" id="UP001386972">
    <property type="component" value="Unassembled WGS sequence"/>
</dbReference>
<dbReference type="PROSITE" id="PS50053">
    <property type="entry name" value="UBIQUITIN_2"/>
    <property type="match status" value="1"/>
</dbReference>
<organism evidence="2 3">
    <name type="scientific">Pseudomonas shirazensis</name>
    <dbReference type="NCBI Taxonomy" id="2745494"/>
    <lineage>
        <taxon>Bacteria</taxon>
        <taxon>Pseudomonadati</taxon>
        <taxon>Pseudomonadota</taxon>
        <taxon>Gammaproteobacteria</taxon>
        <taxon>Pseudomonadales</taxon>
        <taxon>Pseudomonadaceae</taxon>
        <taxon>Pseudomonas</taxon>
    </lineage>
</organism>
<dbReference type="PANTHER" id="PTHR10666">
    <property type="entry name" value="UBIQUITIN"/>
    <property type="match status" value="1"/>
</dbReference>
<sequence>MQIFVKTLTDKELALDVEPSFTTLAVKAKIEEQEGFPKEQQRLIFSGQQLDDNKTLSDYNVQSGATLHLVFRLHVK</sequence>
<gene>
    <name evidence="2" type="ORF">WLF18_22680</name>
</gene>
<name>A0ABU9A5K8_9PSED</name>
<dbReference type="SUPFAM" id="SSF54236">
    <property type="entry name" value="Ubiquitin-like"/>
    <property type="match status" value="1"/>
</dbReference>
<dbReference type="InterPro" id="IPR019956">
    <property type="entry name" value="Ubiquitin_dom"/>
</dbReference>
<feature type="domain" description="Ubiquitin-like" evidence="1">
    <location>
        <begin position="1"/>
        <end position="72"/>
    </location>
</feature>
<reference evidence="2 3" key="1">
    <citation type="submission" date="2024-03" db="EMBL/GenBank/DDBJ databases">
        <title>Screening, Identification and Application of a Plant Lactobacillus Strain.</title>
        <authorList>
            <person name="Li Y.L."/>
        </authorList>
    </citation>
    <scope>NUCLEOTIDE SEQUENCE [LARGE SCALE GENOMIC DNA]</scope>
    <source>
        <strain evidence="2 3">JDB</strain>
    </source>
</reference>
<dbReference type="InterPro" id="IPR029071">
    <property type="entry name" value="Ubiquitin-like_domsf"/>
</dbReference>
<dbReference type="RefSeq" id="WP_340613103.1">
    <property type="nucleotide sequence ID" value="NZ_JBBNAW010000032.1"/>
</dbReference>
<dbReference type="SMART" id="SM00213">
    <property type="entry name" value="UBQ"/>
    <property type="match status" value="1"/>
</dbReference>
<proteinExistence type="predicted"/>